<name>A0A1Q9AT61_9HYPH</name>
<comment type="cofactor">
    <cofactor evidence="1">
        <name>heme</name>
        <dbReference type="ChEBI" id="CHEBI:30413"/>
    </cofactor>
</comment>
<evidence type="ECO:0000256" key="2">
    <source>
        <dbReference type="ARBA" id="ARBA00010617"/>
    </source>
</evidence>
<dbReference type="GO" id="GO:0004497">
    <property type="term" value="F:monooxygenase activity"/>
    <property type="evidence" value="ECO:0007669"/>
    <property type="project" value="UniProtKB-KW"/>
</dbReference>
<dbReference type="Pfam" id="PF00067">
    <property type="entry name" value="p450"/>
    <property type="match status" value="1"/>
</dbReference>
<keyword evidence="7 9" id="KW-0503">Monooxygenase</keyword>
<dbReference type="PROSITE" id="PS00086">
    <property type="entry name" value="CYTOCHROME_P450"/>
    <property type="match status" value="1"/>
</dbReference>
<keyword evidence="11" id="KW-1185">Reference proteome</keyword>
<gene>
    <name evidence="10" type="ORF">BJF93_16710</name>
</gene>
<dbReference type="InterPro" id="IPR002397">
    <property type="entry name" value="Cyt_P450_B"/>
</dbReference>
<comment type="function">
    <text evidence="8">Cytochromes P450 are a group of heme-thiolate monooxygenases. They oxidize a variety of structurally unrelated compounds, including steroids, fatty acids, and xenobiotics.</text>
</comment>
<evidence type="ECO:0000256" key="1">
    <source>
        <dbReference type="ARBA" id="ARBA00001971"/>
    </source>
</evidence>
<dbReference type="Proteomes" id="UP000186364">
    <property type="component" value="Unassembled WGS sequence"/>
</dbReference>
<evidence type="ECO:0000256" key="4">
    <source>
        <dbReference type="ARBA" id="ARBA00022723"/>
    </source>
</evidence>
<reference evidence="10 11" key="1">
    <citation type="submission" date="2016-09" db="EMBL/GenBank/DDBJ databases">
        <title>Rhizobium sp. nov., a novel species isolated from the rice rhizosphere.</title>
        <authorList>
            <person name="Zhao J."/>
            <person name="Zhang X."/>
        </authorList>
    </citation>
    <scope>NUCLEOTIDE SEQUENCE [LARGE SCALE GENOMIC DNA]</scope>
    <source>
        <strain evidence="10 11">1.7048</strain>
    </source>
</reference>
<dbReference type="PANTHER" id="PTHR46696:SF1">
    <property type="entry name" value="CYTOCHROME P450 YJIB-RELATED"/>
    <property type="match status" value="1"/>
</dbReference>
<dbReference type="GO" id="GO:0020037">
    <property type="term" value="F:heme binding"/>
    <property type="evidence" value="ECO:0007669"/>
    <property type="project" value="InterPro"/>
</dbReference>
<dbReference type="InterPro" id="IPR017972">
    <property type="entry name" value="Cyt_P450_CS"/>
</dbReference>
<keyword evidence="5 9" id="KW-0560">Oxidoreductase</keyword>
<proteinExistence type="inferred from homology"/>
<dbReference type="PRINTS" id="PR00359">
    <property type="entry name" value="BP450"/>
</dbReference>
<evidence type="ECO:0000313" key="11">
    <source>
        <dbReference type="Proteomes" id="UP000186364"/>
    </source>
</evidence>
<evidence type="ECO:0000256" key="7">
    <source>
        <dbReference type="ARBA" id="ARBA00023033"/>
    </source>
</evidence>
<dbReference type="OrthoDB" id="9801155at2"/>
<evidence type="ECO:0000256" key="9">
    <source>
        <dbReference type="RuleBase" id="RU000461"/>
    </source>
</evidence>
<evidence type="ECO:0000313" key="10">
    <source>
        <dbReference type="EMBL" id="OLP58505.1"/>
    </source>
</evidence>
<dbReference type="FunFam" id="1.10.630.10:FF:000018">
    <property type="entry name" value="Cytochrome P450 monooxygenase"/>
    <property type="match status" value="1"/>
</dbReference>
<dbReference type="RefSeq" id="WP_075628930.1">
    <property type="nucleotide sequence ID" value="NZ_FOAM01000003.1"/>
</dbReference>
<dbReference type="CDD" id="cd20625">
    <property type="entry name" value="CYP164-like"/>
    <property type="match status" value="1"/>
</dbReference>
<dbReference type="GO" id="GO:0016705">
    <property type="term" value="F:oxidoreductase activity, acting on paired donors, with incorporation or reduction of molecular oxygen"/>
    <property type="evidence" value="ECO:0007669"/>
    <property type="project" value="InterPro"/>
</dbReference>
<comment type="caution">
    <text evidence="10">The sequence shown here is derived from an EMBL/GenBank/DDBJ whole genome shotgun (WGS) entry which is preliminary data.</text>
</comment>
<dbReference type="AlphaFoldDB" id="A0A1Q9AT61"/>
<protein>
    <submittedName>
        <fullName evidence="10">Cytochrome</fullName>
    </submittedName>
</protein>
<evidence type="ECO:0000256" key="3">
    <source>
        <dbReference type="ARBA" id="ARBA00022617"/>
    </source>
</evidence>
<dbReference type="EMBL" id="MKIP01000057">
    <property type="protein sequence ID" value="OLP58505.1"/>
    <property type="molecule type" value="Genomic_DNA"/>
</dbReference>
<evidence type="ECO:0000256" key="6">
    <source>
        <dbReference type="ARBA" id="ARBA00023004"/>
    </source>
</evidence>
<dbReference type="InterPro" id="IPR001128">
    <property type="entry name" value="Cyt_P450"/>
</dbReference>
<dbReference type="SUPFAM" id="SSF48264">
    <property type="entry name" value="Cytochrome P450"/>
    <property type="match status" value="1"/>
</dbReference>
<dbReference type="InterPro" id="IPR036396">
    <property type="entry name" value="Cyt_P450_sf"/>
</dbReference>
<dbReference type="GO" id="GO:0005506">
    <property type="term" value="F:iron ion binding"/>
    <property type="evidence" value="ECO:0007669"/>
    <property type="project" value="InterPro"/>
</dbReference>
<keyword evidence="6 9" id="KW-0408">Iron</keyword>
<organism evidence="10 11">
    <name type="scientific">Xaviernesmea oryzae</name>
    <dbReference type="NCBI Taxonomy" id="464029"/>
    <lineage>
        <taxon>Bacteria</taxon>
        <taxon>Pseudomonadati</taxon>
        <taxon>Pseudomonadota</taxon>
        <taxon>Alphaproteobacteria</taxon>
        <taxon>Hyphomicrobiales</taxon>
        <taxon>Rhizobiaceae</taxon>
        <taxon>Rhizobium/Agrobacterium group</taxon>
        <taxon>Xaviernesmea</taxon>
    </lineage>
</organism>
<comment type="similarity">
    <text evidence="2 9">Belongs to the cytochrome P450 family.</text>
</comment>
<accession>A0A1Q9AT61</accession>
<sequence length="417" mass="46722">MPHDFVPPFRLKADSPTLSLDIHDPRFYADPWSTYAALHASAPRFFWEEEGKWFFAAYSDVNALLRDRRFGRQILHVASREELGLPEPQPHLADFDRIESFSLLELEPPAHTRLRTLVNRAFVSRQIDKLSPRIAALCHQLIDGFAGKGEVELLKAYAEIIPVTIIAEMLGVPQEAAPDLLDWSHRMVRMYMARPTRETEDDANQASADFAAYLAGIIDWKRQNPADDLLTQMITADRDGQRLSEEELISTAALLLNAGHEATVHQIGNAVALILSQDADPAALFADDRTTTLTVEECLRRAAPLHLFQRIALEDVVLEDGIAIKRGERIGLLLGAANVDPQRFTDPMAFRPDRDEGANLSFGAGIHFCIGAPLARLELKIALPILFQRLPGLRLKAAPEVKDSFHFHGLERVELVW</sequence>
<keyword evidence="3 9" id="KW-0349">Heme</keyword>
<evidence type="ECO:0000256" key="5">
    <source>
        <dbReference type="ARBA" id="ARBA00023002"/>
    </source>
</evidence>
<evidence type="ECO:0000256" key="8">
    <source>
        <dbReference type="ARBA" id="ARBA00043906"/>
    </source>
</evidence>
<keyword evidence="4 9" id="KW-0479">Metal-binding</keyword>
<dbReference type="Gene3D" id="1.10.630.10">
    <property type="entry name" value="Cytochrome P450"/>
    <property type="match status" value="1"/>
</dbReference>
<dbReference type="PANTHER" id="PTHR46696">
    <property type="entry name" value="P450, PUTATIVE (EUROFUNG)-RELATED"/>
    <property type="match status" value="1"/>
</dbReference>